<sequence length="192" mass="21623">MAISSDQLQLLFERQQQRFKKSQLSVLDNLRIRLLNHPCFGDVTEVDKLISNLHTELENDCRTYKRVDETLRESLISGNVNELVAVIHDAPSDQEMSFSETCLVVRSNPIVPETPSTNTGFSSSQKDNVLLNTHEIIAVPAHKKTENESSIIMKTIALNGAHHSTTKVSDECTYWGSLVVLPDMSYLNDSFF</sequence>
<evidence type="ECO:0000313" key="2">
    <source>
        <dbReference type="Proteomes" id="UP000279833"/>
    </source>
</evidence>
<organism evidence="3">
    <name type="scientific">Schistosoma curassoni</name>
    <dbReference type="NCBI Taxonomy" id="6186"/>
    <lineage>
        <taxon>Eukaryota</taxon>
        <taxon>Metazoa</taxon>
        <taxon>Spiralia</taxon>
        <taxon>Lophotrochozoa</taxon>
        <taxon>Platyhelminthes</taxon>
        <taxon>Trematoda</taxon>
        <taxon>Digenea</taxon>
        <taxon>Strigeidida</taxon>
        <taxon>Schistosomatoidea</taxon>
        <taxon>Schistosomatidae</taxon>
        <taxon>Schistosoma</taxon>
    </lineage>
</organism>
<reference evidence="3" key="1">
    <citation type="submission" date="2016-06" db="UniProtKB">
        <authorList>
            <consortium name="WormBaseParasite"/>
        </authorList>
    </citation>
    <scope>IDENTIFICATION</scope>
</reference>
<dbReference type="WBParaSite" id="SCUD_0000263701-mRNA-1">
    <property type="protein sequence ID" value="SCUD_0000263701-mRNA-1"/>
    <property type="gene ID" value="SCUD_0000263701"/>
</dbReference>
<gene>
    <name evidence="1" type="ORF">SCUD_LOCUS2638</name>
</gene>
<evidence type="ECO:0000313" key="3">
    <source>
        <dbReference type="WBParaSite" id="SCUD_0000263701-mRNA-1"/>
    </source>
</evidence>
<dbReference type="EMBL" id="UZAK01002646">
    <property type="protein sequence ID" value="VDO75940.1"/>
    <property type="molecule type" value="Genomic_DNA"/>
</dbReference>
<protein>
    <submittedName>
        <fullName evidence="3">DEK_C domain-containing protein</fullName>
    </submittedName>
</protein>
<reference evidence="1 2" key="2">
    <citation type="submission" date="2018-11" db="EMBL/GenBank/DDBJ databases">
        <authorList>
            <consortium name="Pathogen Informatics"/>
        </authorList>
    </citation>
    <scope>NUCLEOTIDE SEQUENCE [LARGE SCALE GENOMIC DNA]</scope>
    <source>
        <strain evidence="1">Dakar</strain>
        <strain evidence="2">Dakar, Senegal</strain>
    </source>
</reference>
<dbReference type="AlphaFoldDB" id="A0A183JIW3"/>
<name>A0A183JIW3_9TREM</name>
<evidence type="ECO:0000313" key="1">
    <source>
        <dbReference type="EMBL" id="VDO75940.1"/>
    </source>
</evidence>
<accession>A0A183JIW3</accession>
<dbReference type="Proteomes" id="UP000279833">
    <property type="component" value="Unassembled WGS sequence"/>
</dbReference>
<keyword evidence="2" id="KW-1185">Reference proteome</keyword>
<proteinExistence type="predicted"/>